<feature type="domain" description="HTH merR-type" evidence="2">
    <location>
        <begin position="3"/>
        <end position="54"/>
    </location>
</feature>
<dbReference type="InterPro" id="IPR009061">
    <property type="entry name" value="DNA-bd_dom_put_sf"/>
</dbReference>
<dbReference type="Proteomes" id="UP000001296">
    <property type="component" value="Chromosome"/>
</dbReference>
<organism evidence="3 4">
    <name type="scientific">Winmispira thermophila (strain ATCC 49972 / DSM 6192 / RI 19.B1)</name>
    <name type="common">Spirochaeta thermophila</name>
    <dbReference type="NCBI Taxonomy" id="665571"/>
    <lineage>
        <taxon>Bacteria</taxon>
        <taxon>Pseudomonadati</taxon>
        <taxon>Spirochaetota</taxon>
        <taxon>Spirochaetia</taxon>
        <taxon>Winmispirales</taxon>
        <taxon>Winmispiraceae</taxon>
        <taxon>Winmispira</taxon>
    </lineage>
</organism>
<sequence length="125" mass="14603">MPVYTIGEVCRLFNIKPHVLRYWESEIPLLSPKKDAYGRRIYTTADLQVISRIRYLAHEKRYTIEGVRKALEEEIASHEEIHLQLALVRSILLHCLSEVQRIRETLEDVMEDGRGADGEKRGESR</sequence>
<evidence type="ECO:0000259" key="2">
    <source>
        <dbReference type="PROSITE" id="PS50937"/>
    </source>
</evidence>
<dbReference type="InterPro" id="IPR047057">
    <property type="entry name" value="MerR_fam"/>
</dbReference>
<dbReference type="GO" id="GO:0003700">
    <property type="term" value="F:DNA-binding transcription factor activity"/>
    <property type="evidence" value="ECO:0007669"/>
    <property type="project" value="InterPro"/>
</dbReference>
<dbReference type="RefSeq" id="WP_013314079.1">
    <property type="nucleotide sequence ID" value="NC_014484.1"/>
</dbReference>
<dbReference type="PROSITE" id="PS50937">
    <property type="entry name" value="HTH_MERR_2"/>
    <property type="match status" value="1"/>
</dbReference>
<dbReference type="InterPro" id="IPR000551">
    <property type="entry name" value="MerR-type_HTH_dom"/>
</dbReference>
<dbReference type="PANTHER" id="PTHR30204:SF15">
    <property type="entry name" value="BLL5018 PROTEIN"/>
    <property type="match status" value="1"/>
</dbReference>
<reference evidence="3 4" key="2">
    <citation type="journal article" date="2010" name="J. Bacteriol.">
        <title>Genome sequence of the polysaccharide-degrading, thermophilic anaerobe Spirochaeta thermophila DSM 6192.</title>
        <authorList>
            <person name="Angelov A."/>
            <person name="Liebl S."/>
            <person name="Ballschmiter M."/>
            <person name="Bomeke M."/>
            <person name="Lehmann R."/>
            <person name="Liesegang H."/>
            <person name="Daniel R."/>
            <person name="Liebl W."/>
        </authorList>
    </citation>
    <scope>NUCLEOTIDE SEQUENCE [LARGE SCALE GENOMIC DNA]</scope>
    <source>
        <strain evidence="4">ATCC 49972 / DSM 6192 / RI 19.B1</strain>
    </source>
</reference>
<dbReference type="SUPFAM" id="SSF46955">
    <property type="entry name" value="Putative DNA-binding domain"/>
    <property type="match status" value="1"/>
</dbReference>
<dbReference type="GO" id="GO:0003677">
    <property type="term" value="F:DNA binding"/>
    <property type="evidence" value="ECO:0007669"/>
    <property type="project" value="UniProtKB-KW"/>
</dbReference>
<dbReference type="EMBL" id="CP001698">
    <property type="protein sequence ID" value="ADN02238.1"/>
    <property type="molecule type" value="Genomic_DNA"/>
</dbReference>
<reference key="1">
    <citation type="submission" date="2009-08" db="EMBL/GenBank/DDBJ databases">
        <title>The genome sequence of Spirochaeta thermophila DSM6192.</title>
        <authorList>
            <person name="Angelov A."/>
            <person name="Mientus M."/>
            <person name="Wittenberg S."/>
            <person name="Lehmann R."/>
            <person name="Liesegang H."/>
            <person name="Daniel R."/>
            <person name="Liebl W."/>
        </authorList>
    </citation>
    <scope>NUCLEOTIDE SEQUENCE</scope>
    <source>
        <strain>DSM 6192</strain>
    </source>
</reference>
<gene>
    <name evidence="3" type="ordered locus">STHERM_c12970</name>
</gene>
<dbReference type="Pfam" id="PF13411">
    <property type="entry name" value="MerR_1"/>
    <property type="match status" value="1"/>
</dbReference>
<proteinExistence type="predicted"/>
<evidence type="ECO:0000256" key="1">
    <source>
        <dbReference type="ARBA" id="ARBA00023125"/>
    </source>
</evidence>
<dbReference type="KEGG" id="sta:STHERM_c12970"/>
<dbReference type="CDD" id="cd04765">
    <property type="entry name" value="HTH_MlrA-like_sg2"/>
    <property type="match status" value="1"/>
</dbReference>
<name>E0RTK7_WINT6</name>
<protein>
    <submittedName>
        <fullName evidence="3">Transcriptional regulatory protein</fullName>
    </submittedName>
</protein>
<dbReference type="PaxDb" id="665571-STHERM_c12970"/>
<dbReference type="AlphaFoldDB" id="E0RTK7"/>
<evidence type="ECO:0000313" key="4">
    <source>
        <dbReference type="Proteomes" id="UP000001296"/>
    </source>
</evidence>
<evidence type="ECO:0000313" key="3">
    <source>
        <dbReference type="EMBL" id="ADN02238.1"/>
    </source>
</evidence>
<accession>E0RTK7</accession>
<dbReference type="HOGENOM" id="CLU_045945_4_2_12"/>
<dbReference type="PANTHER" id="PTHR30204">
    <property type="entry name" value="REDOX-CYCLING DRUG-SENSING TRANSCRIPTIONAL ACTIVATOR SOXR"/>
    <property type="match status" value="1"/>
</dbReference>
<keyword evidence="1" id="KW-0238">DNA-binding</keyword>
<dbReference type="eggNOG" id="COG0789">
    <property type="taxonomic scope" value="Bacteria"/>
</dbReference>
<dbReference type="Gene3D" id="1.10.1660.10">
    <property type="match status" value="1"/>
</dbReference>
<dbReference type="SMART" id="SM00422">
    <property type="entry name" value="HTH_MERR"/>
    <property type="match status" value="1"/>
</dbReference>